<feature type="region of interest" description="Disordered" evidence="1">
    <location>
        <begin position="59"/>
        <end position="129"/>
    </location>
</feature>
<evidence type="ECO:0000313" key="2">
    <source>
        <dbReference type="EMBL" id="GFN85110.1"/>
    </source>
</evidence>
<dbReference type="EMBL" id="BLXT01001370">
    <property type="protein sequence ID" value="GFN85110.1"/>
    <property type="molecule type" value="Genomic_DNA"/>
</dbReference>
<proteinExistence type="predicted"/>
<feature type="compositionally biased region" description="Basic and acidic residues" evidence="1">
    <location>
        <begin position="65"/>
        <end position="84"/>
    </location>
</feature>
<feature type="compositionally biased region" description="Low complexity" evidence="1">
    <location>
        <begin position="120"/>
        <end position="129"/>
    </location>
</feature>
<sequence length="129" mass="14102">MSYAFPTGEKTSPLPQGVGLYLNVPFLCHSRSIPVNLSPHPENLEKLTIKKPTYVTIGGSINIHGQDRYQDNHEGDDGDNDHSNNEGNDSDNDHSNDEGDDGNDHNNDESDDSDDRTEGETSTGESDSE</sequence>
<dbReference type="AlphaFoldDB" id="A0AAV3YPA7"/>
<evidence type="ECO:0000256" key="1">
    <source>
        <dbReference type="SAM" id="MobiDB-lite"/>
    </source>
</evidence>
<comment type="caution">
    <text evidence="2">The sequence shown here is derived from an EMBL/GenBank/DDBJ whole genome shotgun (WGS) entry which is preliminary data.</text>
</comment>
<protein>
    <submittedName>
        <fullName evidence="2">Uncharacterized protein</fullName>
    </submittedName>
</protein>
<gene>
    <name evidence="2" type="ORF">PoB_001161600</name>
</gene>
<feature type="compositionally biased region" description="Basic and acidic residues" evidence="1">
    <location>
        <begin position="91"/>
        <end position="108"/>
    </location>
</feature>
<accession>A0AAV3YPA7</accession>
<keyword evidence="3" id="KW-1185">Reference proteome</keyword>
<name>A0AAV3YPA7_9GAST</name>
<organism evidence="2 3">
    <name type="scientific">Plakobranchus ocellatus</name>
    <dbReference type="NCBI Taxonomy" id="259542"/>
    <lineage>
        <taxon>Eukaryota</taxon>
        <taxon>Metazoa</taxon>
        <taxon>Spiralia</taxon>
        <taxon>Lophotrochozoa</taxon>
        <taxon>Mollusca</taxon>
        <taxon>Gastropoda</taxon>
        <taxon>Heterobranchia</taxon>
        <taxon>Euthyneura</taxon>
        <taxon>Panpulmonata</taxon>
        <taxon>Sacoglossa</taxon>
        <taxon>Placobranchoidea</taxon>
        <taxon>Plakobranchidae</taxon>
        <taxon>Plakobranchus</taxon>
    </lineage>
</organism>
<reference evidence="2 3" key="1">
    <citation type="journal article" date="2021" name="Elife">
        <title>Chloroplast acquisition without the gene transfer in kleptoplastic sea slugs, Plakobranchus ocellatus.</title>
        <authorList>
            <person name="Maeda T."/>
            <person name="Takahashi S."/>
            <person name="Yoshida T."/>
            <person name="Shimamura S."/>
            <person name="Takaki Y."/>
            <person name="Nagai Y."/>
            <person name="Toyoda A."/>
            <person name="Suzuki Y."/>
            <person name="Arimoto A."/>
            <person name="Ishii H."/>
            <person name="Satoh N."/>
            <person name="Nishiyama T."/>
            <person name="Hasebe M."/>
            <person name="Maruyama T."/>
            <person name="Minagawa J."/>
            <person name="Obokata J."/>
            <person name="Shigenobu S."/>
        </authorList>
    </citation>
    <scope>NUCLEOTIDE SEQUENCE [LARGE SCALE GENOMIC DNA]</scope>
</reference>
<evidence type="ECO:0000313" key="3">
    <source>
        <dbReference type="Proteomes" id="UP000735302"/>
    </source>
</evidence>
<dbReference type="Proteomes" id="UP000735302">
    <property type="component" value="Unassembled WGS sequence"/>
</dbReference>